<reference evidence="1" key="1">
    <citation type="journal article" date="2014" name="Int. J. Syst. Evol. Microbiol.">
        <title>Complete genome sequence of Corynebacterium casei LMG S-19264T (=DSM 44701T), isolated from a smear-ripened cheese.</title>
        <authorList>
            <consortium name="US DOE Joint Genome Institute (JGI-PGF)"/>
            <person name="Walter F."/>
            <person name="Albersmeier A."/>
            <person name="Kalinowski J."/>
            <person name="Ruckert C."/>
        </authorList>
    </citation>
    <scope>NUCLEOTIDE SEQUENCE</scope>
    <source>
        <strain evidence="1">CGMCC 1.15966</strain>
    </source>
</reference>
<sequence length="84" mass="10364">MILKRRELNGLVEKLNDIRISRFLERDEVQKELRSWPDVLFNSFAYTFEHSERRFEDFESLYIEHKKDWYDFNNGHIILNVKKG</sequence>
<comment type="caution">
    <text evidence="1">The sequence shown here is derived from an EMBL/GenBank/DDBJ whole genome shotgun (WGS) entry which is preliminary data.</text>
</comment>
<accession>A0A8H9G3C3</accession>
<reference evidence="1" key="2">
    <citation type="submission" date="2020-09" db="EMBL/GenBank/DDBJ databases">
        <authorList>
            <person name="Sun Q."/>
            <person name="Zhou Y."/>
        </authorList>
    </citation>
    <scope>NUCLEOTIDE SEQUENCE</scope>
    <source>
        <strain evidence="1">CGMCC 1.15966</strain>
    </source>
</reference>
<organism evidence="1 2">
    <name type="scientific">Sphingobacterium cellulitidis</name>
    <dbReference type="NCBI Taxonomy" id="1768011"/>
    <lineage>
        <taxon>Bacteria</taxon>
        <taxon>Pseudomonadati</taxon>
        <taxon>Bacteroidota</taxon>
        <taxon>Sphingobacteriia</taxon>
        <taxon>Sphingobacteriales</taxon>
        <taxon>Sphingobacteriaceae</taxon>
        <taxon>Sphingobacterium</taxon>
    </lineage>
</organism>
<dbReference type="Proteomes" id="UP000614460">
    <property type="component" value="Unassembled WGS sequence"/>
</dbReference>
<dbReference type="RefSeq" id="WP_182498264.1">
    <property type="nucleotide sequence ID" value="NZ_BMKM01000008.1"/>
</dbReference>
<dbReference type="EMBL" id="BMKM01000008">
    <property type="protein sequence ID" value="GGE28234.1"/>
    <property type="molecule type" value="Genomic_DNA"/>
</dbReference>
<keyword evidence="2" id="KW-1185">Reference proteome</keyword>
<gene>
    <name evidence="1" type="ORF">GCM10011516_27380</name>
</gene>
<proteinExistence type="predicted"/>
<evidence type="ECO:0000313" key="2">
    <source>
        <dbReference type="Proteomes" id="UP000614460"/>
    </source>
</evidence>
<evidence type="ECO:0000313" key="1">
    <source>
        <dbReference type="EMBL" id="GGE28234.1"/>
    </source>
</evidence>
<dbReference type="AlphaFoldDB" id="A0A8H9G3C3"/>
<protein>
    <submittedName>
        <fullName evidence="1">Uncharacterized protein</fullName>
    </submittedName>
</protein>
<name>A0A8H9G3C3_9SPHI</name>